<feature type="domain" description="ABC transporter" evidence="7">
    <location>
        <begin position="278"/>
        <end position="518"/>
    </location>
</feature>
<evidence type="ECO:0000256" key="4">
    <source>
        <dbReference type="ARBA" id="ARBA00022741"/>
    </source>
</evidence>
<evidence type="ECO:0000313" key="8">
    <source>
        <dbReference type="EMBL" id="USG61590.1"/>
    </source>
</evidence>
<dbReference type="CDD" id="cd03216">
    <property type="entry name" value="ABC_Carb_Monos_I"/>
    <property type="match status" value="1"/>
</dbReference>
<keyword evidence="3" id="KW-0677">Repeat</keyword>
<dbReference type="GO" id="GO:0005524">
    <property type="term" value="F:ATP binding"/>
    <property type="evidence" value="ECO:0007669"/>
    <property type="project" value="UniProtKB-KW"/>
</dbReference>
<evidence type="ECO:0000259" key="7">
    <source>
        <dbReference type="PROSITE" id="PS50893"/>
    </source>
</evidence>
<dbReference type="PANTHER" id="PTHR43790">
    <property type="entry name" value="CARBOHYDRATE TRANSPORT ATP-BINDING PROTEIN MG119-RELATED"/>
    <property type="match status" value="1"/>
</dbReference>
<keyword evidence="9" id="KW-1185">Reference proteome</keyword>
<proteinExistence type="predicted"/>
<name>A0ABY4W315_9PROT</name>
<gene>
    <name evidence="8" type="ORF">NBZ79_01190</name>
</gene>
<feature type="region of interest" description="Disordered" evidence="6">
    <location>
        <begin position="1"/>
        <end position="25"/>
    </location>
</feature>
<keyword evidence="2" id="KW-0762">Sugar transport</keyword>
<dbReference type="CDD" id="cd03215">
    <property type="entry name" value="ABC_Carb_Monos_II"/>
    <property type="match status" value="1"/>
</dbReference>
<organism evidence="8 9">
    <name type="scientific">Sneathiella marina</name>
    <dbReference type="NCBI Taxonomy" id="2950108"/>
    <lineage>
        <taxon>Bacteria</taxon>
        <taxon>Pseudomonadati</taxon>
        <taxon>Pseudomonadota</taxon>
        <taxon>Alphaproteobacteria</taxon>
        <taxon>Sneathiellales</taxon>
        <taxon>Sneathiellaceae</taxon>
        <taxon>Sneathiella</taxon>
    </lineage>
</organism>
<sequence>MNPQAATTPDHRLEKDTHPGDAYPLLKTDGLTKDYPGIRALDGMNFDLKAGEVHILFGENGAGKSTLISMLAGANTPTSGNIRFNGELVELSSVHKARELGISAVFQEFSLIPQMTVAENLFLGAEPTTHGMLNSAAQKKAAEEILSSLDFQLPSDKRIDHLTRAEQQMVEIAKAFRSDLSVLILDEPTASLTNHETDQLFRLIGKLKSQNVGIIYITHRMAEIREIGDRITILRDGKYIDTVDAKTTDDDELVRLMTGRVVGQIFPKIAYNPGEVALEVKDLHTVGGSVKGASITVRKGEIVGFAGLVGSGKSKFAKACFGAFDIESGSIIFNGEKITRPKTKDMLKRGFMYLPSDRRNDGLMMMRSARENISIASLDIPPFSNGWMLNRKKEAKVVKALAKQLNLSPNRVERDAGFFSGGNQQKLMLARSLTREFNLVVFDEPTVGVDVGTRAAIYEFIAKLANDGTAILLISSDLPEILNLTNRAYVFYQGQIQAELKGEEITETNVLSYFFEREAA</sequence>
<dbReference type="Gene3D" id="3.40.50.300">
    <property type="entry name" value="P-loop containing nucleotide triphosphate hydrolases"/>
    <property type="match status" value="2"/>
</dbReference>
<protein>
    <submittedName>
        <fullName evidence="8">Sugar ABC transporter ATP-binding protein</fullName>
    </submittedName>
</protein>
<dbReference type="InterPro" id="IPR017871">
    <property type="entry name" value="ABC_transporter-like_CS"/>
</dbReference>
<keyword evidence="5 8" id="KW-0067">ATP-binding</keyword>
<evidence type="ECO:0000256" key="6">
    <source>
        <dbReference type="SAM" id="MobiDB-lite"/>
    </source>
</evidence>
<dbReference type="PROSITE" id="PS50893">
    <property type="entry name" value="ABC_TRANSPORTER_2"/>
    <property type="match status" value="2"/>
</dbReference>
<dbReference type="InterPro" id="IPR003439">
    <property type="entry name" value="ABC_transporter-like_ATP-bd"/>
</dbReference>
<dbReference type="SUPFAM" id="SSF52540">
    <property type="entry name" value="P-loop containing nucleoside triphosphate hydrolases"/>
    <property type="match status" value="2"/>
</dbReference>
<dbReference type="RefSeq" id="WP_251934710.1">
    <property type="nucleotide sequence ID" value="NZ_CP098747.1"/>
</dbReference>
<evidence type="ECO:0000313" key="9">
    <source>
        <dbReference type="Proteomes" id="UP001056291"/>
    </source>
</evidence>
<reference evidence="8" key="1">
    <citation type="submission" date="2022-06" db="EMBL/GenBank/DDBJ databases">
        <title>Sneathiella actinostolidae sp. nov., isolated from a sea anemonein the Western Pacific Ocean.</title>
        <authorList>
            <person name="Wei M.J."/>
        </authorList>
    </citation>
    <scope>NUCLEOTIDE SEQUENCE</scope>
    <source>
        <strain evidence="8">PHK-P5</strain>
    </source>
</reference>
<dbReference type="Pfam" id="PF00005">
    <property type="entry name" value="ABC_tran"/>
    <property type="match status" value="2"/>
</dbReference>
<dbReference type="InterPro" id="IPR027417">
    <property type="entry name" value="P-loop_NTPase"/>
</dbReference>
<dbReference type="Proteomes" id="UP001056291">
    <property type="component" value="Chromosome"/>
</dbReference>
<dbReference type="PANTHER" id="PTHR43790:SF9">
    <property type="entry name" value="GALACTOFURANOSE TRANSPORTER ATP-BINDING PROTEIN YTFR"/>
    <property type="match status" value="1"/>
</dbReference>
<feature type="domain" description="ABC transporter" evidence="7">
    <location>
        <begin position="26"/>
        <end position="261"/>
    </location>
</feature>
<dbReference type="InterPro" id="IPR003593">
    <property type="entry name" value="AAA+_ATPase"/>
</dbReference>
<feature type="compositionally biased region" description="Basic and acidic residues" evidence="6">
    <location>
        <begin position="9"/>
        <end position="19"/>
    </location>
</feature>
<accession>A0ABY4W315</accession>
<dbReference type="PROSITE" id="PS00211">
    <property type="entry name" value="ABC_TRANSPORTER_1"/>
    <property type="match status" value="1"/>
</dbReference>
<keyword evidence="4" id="KW-0547">Nucleotide-binding</keyword>
<evidence type="ECO:0000256" key="5">
    <source>
        <dbReference type="ARBA" id="ARBA00022840"/>
    </source>
</evidence>
<keyword evidence="1" id="KW-0813">Transport</keyword>
<evidence type="ECO:0000256" key="3">
    <source>
        <dbReference type="ARBA" id="ARBA00022737"/>
    </source>
</evidence>
<dbReference type="SMART" id="SM00382">
    <property type="entry name" value="AAA"/>
    <property type="match status" value="2"/>
</dbReference>
<evidence type="ECO:0000256" key="2">
    <source>
        <dbReference type="ARBA" id="ARBA00022597"/>
    </source>
</evidence>
<dbReference type="EMBL" id="CP098747">
    <property type="protein sequence ID" value="USG61590.1"/>
    <property type="molecule type" value="Genomic_DNA"/>
</dbReference>
<dbReference type="InterPro" id="IPR050107">
    <property type="entry name" value="ABC_carbohydrate_import_ATPase"/>
</dbReference>
<evidence type="ECO:0000256" key="1">
    <source>
        <dbReference type="ARBA" id="ARBA00022448"/>
    </source>
</evidence>